<dbReference type="AlphaFoldDB" id="A0A6L7G0S0"/>
<name>A0A6L7G0S0_9RHOB</name>
<gene>
    <name evidence="2" type="ORF">GR170_04630</name>
</gene>
<reference evidence="2 3" key="1">
    <citation type="submission" date="2019-12" db="EMBL/GenBank/DDBJ databases">
        <authorList>
            <person name="Li M."/>
        </authorList>
    </citation>
    <scope>NUCLEOTIDE SEQUENCE [LARGE SCALE GENOMIC DNA]</scope>
    <source>
        <strain evidence="2 3">GBMRC 2024</strain>
    </source>
</reference>
<dbReference type="Proteomes" id="UP000477911">
    <property type="component" value="Unassembled WGS sequence"/>
</dbReference>
<organism evidence="2 3">
    <name type="scientific">Pseudooceanicola albus</name>
    <dbReference type="NCBI Taxonomy" id="2692189"/>
    <lineage>
        <taxon>Bacteria</taxon>
        <taxon>Pseudomonadati</taxon>
        <taxon>Pseudomonadota</taxon>
        <taxon>Alphaproteobacteria</taxon>
        <taxon>Rhodobacterales</taxon>
        <taxon>Paracoccaceae</taxon>
        <taxon>Pseudooceanicola</taxon>
    </lineage>
</organism>
<comment type="caution">
    <text evidence="2">The sequence shown here is derived from an EMBL/GenBank/DDBJ whole genome shotgun (WGS) entry which is preliminary data.</text>
</comment>
<evidence type="ECO:0000256" key="1">
    <source>
        <dbReference type="SAM" id="SignalP"/>
    </source>
</evidence>
<protein>
    <submittedName>
        <fullName evidence="2">Uncharacterized protein</fullName>
    </submittedName>
</protein>
<keyword evidence="1" id="KW-0732">Signal</keyword>
<dbReference type="RefSeq" id="WP_160892085.1">
    <property type="nucleotide sequence ID" value="NZ_WUMU01000003.1"/>
</dbReference>
<keyword evidence="3" id="KW-1185">Reference proteome</keyword>
<sequence length="77" mass="8331">MRRFHPLLLLSAIAFPAEVTTAAAEVDDTNHGIRAEAIQQLSLEEMNGSALGGGLPGGARYRSLTPERALVREWSKD</sequence>
<dbReference type="EMBL" id="WUMU01000003">
    <property type="protein sequence ID" value="MXN17110.1"/>
    <property type="molecule type" value="Genomic_DNA"/>
</dbReference>
<accession>A0A6L7G0S0</accession>
<evidence type="ECO:0000313" key="2">
    <source>
        <dbReference type="EMBL" id="MXN17110.1"/>
    </source>
</evidence>
<evidence type="ECO:0000313" key="3">
    <source>
        <dbReference type="Proteomes" id="UP000477911"/>
    </source>
</evidence>
<feature type="chain" id="PRO_5026663120" evidence="1">
    <location>
        <begin position="23"/>
        <end position="77"/>
    </location>
</feature>
<proteinExistence type="predicted"/>
<feature type="signal peptide" evidence="1">
    <location>
        <begin position="1"/>
        <end position="22"/>
    </location>
</feature>